<name>A0A2T2X4B1_9FIRM</name>
<sequence length="507" mass="56806">MGKRPQKFVDWQYFAVNPNRRRQIMLRTMMTDAQLWATVQQHLDHWNDDWGDRTAWSKETAWTLAATLDAQAQVAQSRYTVDRGRPAEDPFQLLRALGLITVRQIPSLVDGVAMIRQSVWLCHLCGWTGPTEVPAVSTFYAFLRRLYPEARPRLGALRRSSGRRLKLKRGQKMPPRRPGAIGRVAQRVQREAQRGRRSAPGDLWDRFLADTSRDSVDRGVLPSVWDLAADGSPIESGASSFGEKRCACTKRGCGCLRYFSDPMALVGWDSHRNRYYLGYDPSAMVVVNAIPGQPSHPLIVSLALHPANRHDGVALPDLLVKTQALYPTPAITMHHLIGDAAYDVQALWDFVRQRGLIPAFAPMQPVESPHVSDDAIAAGITLSDTNQPICRDARPMPRIGQPRQGVMVYGCPLRKKSAPPCPNPCDKAKKTVTVNSRGSRYADSGVPYGTPEWTTLYNERTGVERSFSLWTAHGIKAAHHRRPYLWYARLALAAMVSHHEAWIRTAA</sequence>
<gene>
    <name evidence="2" type="ORF">C7B43_08205</name>
</gene>
<dbReference type="AlphaFoldDB" id="A0A2T2X4B1"/>
<comment type="caution">
    <text evidence="2">The sequence shown here is derived from an EMBL/GenBank/DDBJ whole genome shotgun (WGS) entry which is preliminary data.</text>
</comment>
<dbReference type="InterPro" id="IPR002559">
    <property type="entry name" value="Transposase_11"/>
</dbReference>
<feature type="domain" description="Transposase IS4-like" evidence="1">
    <location>
        <begin position="296"/>
        <end position="493"/>
    </location>
</feature>
<evidence type="ECO:0000259" key="1">
    <source>
        <dbReference type="Pfam" id="PF01609"/>
    </source>
</evidence>
<evidence type="ECO:0000313" key="3">
    <source>
        <dbReference type="Proteomes" id="UP000242699"/>
    </source>
</evidence>
<accession>A0A2T2X4B1</accession>
<proteinExistence type="predicted"/>
<dbReference type="GO" id="GO:0006313">
    <property type="term" value="P:DNA transposition"/>
    <property type="evidence" value="ECO:0007669"/>
    <property type="project" value="InterPro"/>
</dbReference>
<organism evidence="2 3">
    <name type="scientific">Sulfobacillus benefaciens</name>
    <dbReference type="NCBI Taxonomy" id="453960"/>
    <lineage>
        <taxon>Bacteria</taxon>
        <taxon>Bacillati</taxon>
        <taxon>Bacillota</taxon>
        <taxon>Clostridia</taxon>
        <taxon>Eubacteriales</taxon>
        <taxon>Clostridiales Family XVII. Incertae Sedis</taxon>
        <taxon>Sulfobacillus</taxon>
    </lineage>
</organism>
<reference evidence="2 3" key="1">
    <citation type="journal article" date="2014" name="BMC Genomics">
        <title>Comparison of environmental and isolate Sulfobacillus genomes reveals diverse carbon, sulfur, nitrogen, and hydrogen metabolisms.</title>
        <authorList>
            <person name="Justice N.B."/>
            <person name="Norman A."/>
            <person name="Brown C.T."/>
            <person name="Singh A."/>
            <person name="Thomas B.C."/>
            <person name="Banfield J.F."/>
        </authorList>
    </citation>
    <scope>NUCLEOTIDE SEQUENCE [LARGE SCALE GENOMIC DNA]</scope>
    <source>
        <strain evidence="2">AMDSBA1</strain>
    </source>
</reference>
<protein>
    <recommendedName>
        <fullName evidence="1">Transposase IS4-like domain-containing protein</fullName>
    </recommendedName>
</protein>
<evidence type="ECO:0000313" key="2">
    <source>
        <dbReference type="EMBL" id="PSR29319.1"/>
    </source>
</evidence>
<dbReference type="GO" id="GO:0004803">
    <property type="term" value="F:transposase activity"/>
    <property type="evidence" value="ECO:0007669"/>
    <property type="project" value="InterPro"/>
</dbReference>
<dbReference type="GO" id="GO:0003677">
    <property type="term" value="F:DNA binding"/>
    <property type="evidence" value="ECO:0007669"/>
    <property type="project" value="InterPro"/>
</dbReference>
<dbReference type="Proteomes" id="UP000242699">
    <property type="component" value="Unassembled WGS sequence"/>
</dbReference>
<dbReference type="EMBL" id="PXYT01000016">
    <property type="protein sequence ID" value="PSR29319.1"/>
    <property type="molecule type" value="Genomic_DNA"/>
</dbReference>
<dbReference type="Pfam" id="PF01609">
    <property type="entry name" value="DDE_Tnp_1"/>
    <property type="match status" value="1"/>
</dbReference>